<gene>
    <name evidence="1" type="ORF">EHE19_004630</name>
</gene>
<dbReference type="AlphaFoldDB" id="A0A4U7JCM1"/>
<dbReference type="InterPro" id="IPR009249">
    <property type="entry name" value="Ferredoxin-dep_bilin_Rdtase"/>
</dbReference>
<reference evidence="1 2" key="1">
    <citation type="submission" date="2020-09" db="EMBL/GenBank/DDBJ databases">
        <title>Characterization and genome sequencing of Ruminiclostridium sp. nov. MA18.</title>
        <authorList>
            <person name="Rettenmaier R."/>
            <person name="Kowollik M.-L."/>
            <person name="Liebl W."/>
            <person name="Zverlov V."/>
        </authorList>
    </citation>
    <scope>NUCLEOTIDE SEQUENCE [LARGE SCALE GENOMIC DNA]</scope>
    <source>
        <strain evidence="1 2">MA18</strain>
    </source>
</reference>
<evidence type="ECO:0000313" key="1">
    <source>
        <dbReference type="EMBL" id="QNU67754.1"/>
    </source>
</evidence>
<dbReference type="Pfam" id="PF05996">
    <property type="entry name" value="Fe_bilin_red"/>
    <property type="match status" value="1"/>
</dbReference>
<dbReference type="KEGG" id="rher:EHE19_004630"/>
<proteinExistence type="predicted"/>
<dbReference type="Gene3D" id="3.40.1500.20">
    <property type="match status" value="1"/>
</dbReference>
<dbReference type="Proteomes" id="UP000306409">
    <property type="component" value="Chromosome"/>
</dbReference>
<dbReference type="RefSeq" id="WP_137698170.1">
    <property type="nucleotide sequence ID" value="NZ_CP061336.1"/>
</dbReference>
<dbReference type="EMBL" id="CP061336">
    <property type="protein sequence ID" value="QNU67754.1"/>
    <property type="molecule type" value="Genomic_DNA"/>
</dbReference>
<evidence type="ECO:0000313" key="2">
    <source>
        <dbReference type="Proteomes" id="UP000306409"/>
    </source>
</evidence>
<dbReference type="GO" id="GO:0050897">
    <property type="term" value="F:cobalt ion binding"/>
    <property type="evidence" value="ECO:0007669"/>
    <property type="project" value="InterPro"/>
</dbReference>
<dbReference type="GO" id="GO:0010024">
    <property type="term" value="P:phytochromobilin biosynthetic process"/>
    <property type="evidence" value="ECO:0007669"/>
    <property type="project" value="InterPro"/>
</dbReference>
<accession>A0A4U7JCM1</accession>
<organism evidence="1 2">
    <name type="scientific">Ruminiclostridium herbifermentans</name>
    <dbReference type="NCBI Taxonomy" id="2488810"/>
    <lineage>
        <taxon>Bacteria</taxon>
        <taxon>Bacillati</taxon>
        <taxon>Bacillota</taxon>
        <taxon>Clostridia</taxon>
        <taxon>Eubacteriales</taxon>
        <taxon>Oscillospiraceae</taxon>
        <taxon>Ruminiclostridium</taxon>
    </lineage>
</organism>
<sequence>MDTNEVFISNIKAIDTEINDGFNILNKNYKLVELDCGCFSNLKIQNIVYDIKQYNIVGVGNLLMMVSKESTELQMLSFVITPYYKNLPLFSNDYLFMKEKRSFIIEYYDLVKDKDSQYNAYINKLKVIKDKYADLPDMKQKECWNDSLKSVCIAKRTSLDHDNDMFSIFNENLHNFIEAEQNSSILSEYNRKIKWQITKDYVDKLIDIDGVSTNVFKNTLGAETTRKFFHDVFFGIEKFKI</sequence>
<dbReference type="GO" id="GO:0016636">
    <property type="term" value="F:oxidoreductase activity, acting on the CH-CH group of donors, iron-sulfur protein as acceptor"/>
    <property type="evidence" value="ECO:0007669"/>
    <property type="project" value="InterPro"/>
</dbReference>
<name>A0A4U7JCM1_9FIRM</name>
<dbReference type="OrthoDB" id="1999600at2"/>
<protein>
    <submittedName>
        <fullName evidence="1">Bilin reductase</fullName>
    </submittedName>
</protein>
<keyword evidence="2" id="KW-1185">Reference proteome</keyword>